<evidence type="ECO:0000256" key="1">
    <source>
        <dbReference type="ARBA" id="ARBA00008136"/>
    </source>
</evidence>
<dbReference type="EC" id="3.4.-.-" evidence="8"/>
<keyword evidence="10" id="KW-1185">Reference proteome</keyword>
<evidence type="ECO:0000313" key="10">
    <source>
        <dbReference type="Proteomes" id="UP001315967"/>
    </source>
</evidence>
<keyword evidence="4 8" id="KW-0378">Hydrolase</keyword>
<keyword evidence="3" id="KW-0227">DNA damage</keyword>
<evidence type="ECO:0000256" key="7">
    <source>
        <dbReference type="ARBA" id="ARBA00023239"/>
    </source>
</evidence>
<dbReference type="InterPro" id="IPR003738">
    <property type="entry name" value="SRAP"/>
</dbReference>
<accession>A0ABY5P7D6</accession>
<keyword evidence="5" id="KW-0190">Covalent protein-DNA linkage</keyword>
<gene>
    <name evidence="9" type="ORF">NRE15_02345</name>
</gene>
<evidence type="ECO:0000313" key="9">
    <source>
        <dbReference type="EMBL" id="UUX34510.1"/>
    </source>
</evidence>
<organism evidence="9 10">
    <name type="scientific">Fundicoccus culcitae</name>
    <dbReference type="NCBI Taxonomy" id="2969821"/>
    <lineage>
        <taxon>Bacteria</taxon>
        <taxon>Bacillati</taxon>
        <taxon>Bacillota</taxon>
        <taxon>Bacilli</taxon>
        <taxon>Lactobacillales</taxon>
        <taxon>Aerococcaceae</taxon>
        <taxon>Fundicoccus</taxon>
    </lineage>
</organism>
<evidence type="ECO:0000256" key="4">
    <source>
        <dbReference type="ARBA" id="ARBA00022801"/>
    </source>
</evidence>
<comment type="similarity">
    <text evidence="1 8">Belongs to the SOS response-associated peptidase family.</text>
</comment>
<keyword evidence="7" id="KW-0456">Lyase</keyword>
<keyword evidence="2 8" id="KW-0645">Protease</keyword>
<sequence>MCGRFYLDSYHDKVREFLESAQEKFPDQVFATGEIYPSSTILSLGANQQGEISPGYTKWGFTNPRNKQLLINARSETVTEKPTFKTPFNKYRCVFPMTGYYEWDKDKKKHYIQSGDLIFAAGFFRRTTHNQQTSFESIILTQDSAPAISTIHNRMPVFIPEAKIAQWILDNAFAIDYLANQAHNYPTYFTSSVQ</sequence>
<evidence type="ECO:0000256" key="6">
    <source>
        <dbReference type="ARBA" id="ARBA00023125"/>
    </source>
</evidence>
<dbReference type="SUPFAM" id="SSF143081">
    <property type="entry name" value="BB1717-like"/>
    <property type="match status" value="1"/>
</dbReference>
<reference evidence="9 10" key="1">
    <citation type="submission" date="2022-08" db="EMBL/GenBank/DDBJ databases">
        <title>Aerococcaceae sp. nov isolated from spoiled eye mask.</title>
        <authorList>
            <person name="Zhou G."/>
            <person name="Xie X.-B."/>
            <person name="Shi Q.-S."/>
            <person name="Wang Y.-S."/>
            <person name="Wen X."/>
            <person name="Peng H."/>
            <person name="Yang X.-J."/>
            <person name="Tao H.-B."/>
            <person name="Huang X.-M."/>
        </authorList>
    </citation>
    <scope>NUCLEOTIDE SEQUENCE [LARGE SCALE GENOMIC DNA]</scope>
    <source>
        <strain evidence="10">DM20194951</strain>
    </source>
</reference>
<name>A0ABY5P7D6_9LACT</name>
<evidence type="ECO:0000256" key="8">
    <source>
        <dbReference type="RuleBase" id="RU364100"/>
    </source>
</evidence>
<dbReference type="RefSeq" id="WP_313794011.1">
    <property type="nucleotide sequence ID" value="NZ_CP102453.1"/>
</dbReference>
<evidence type="ECO:0000256" key="3">
    <source>
        <dbReference type="ARBA" id="ARBA00022763"/>
    </source>
</evidence>
<keyword evidence="6" id="KW-0238">DNA-binding</keyword>
<dbReference type="PANTHER" id="PTHR13604">
    <property type="entry name" value="DC12-RELATED"/>
    <property type="match status" value="1"/>
</dbReference>
<evidence type="ECO:0000256" key="2">
    <source>
        <dbReference type="ARBA" id="ARBA00022670"/>
    </source>
</evidence>
<dbReference type="PANTHER" id="PTHR13604:SF0">
    <property type="entry name" value="ABASIC SITE PROCESSING PROTEIN HMCES"/>
    <property type="match status" value="1"/>
</dbReference>
<dbReference type="Proteomes" id="UP001315967">
    <property type="component" value="Chromosome"/>
</dbReference>
<dbReference type="Gene3D" id="3.90.1680.10">
    <property type="entry name" value="SOS response associated peptidase-like"/>
    <property type="match status" value="1"/>
</dbReference>
<dbReference type="Pfam" id="PF02586">
    <property type="entry name" value="SRAP"/>
    <property type="match status" value="1"/>
</dbReference>
<evidence type="ECO:0000256" key="5">
    <source>
        <dbReference type="ARBA" id="ARBA00023124"/>
    </source>
</evidence>
<dbReference type="InterPro" id="IPR036590">
    <property type="entry name" value="SRAP-like"/>
</dbReference>
<dbReference type="EMBL" id="CP102453">
    <property type="protein sequence ID" value="UUX34510.1"/>
    <property type="molecule type" value="Genomic_DNA"/>
</dbReference>
<protein>
    <recommendedName>
        <fullName evidence="8">Abasic site processing protein</fullName>
        <ecNumber evidence="8">3.4.-.-</ecNumber>
    </recommendedName>
</protein>
<proteinExistence type="inferred from homology"/>